<evidence type="ECO:0000259" key="5">
    <source>
        <dbReference type="Pfam" id="PF08100"/>
    </source>
</evidence>
<dbReference type="InterPro" id="IPR029063">
    <property type="entry name" value="SAM-dependent_MTases_sf"/>
</dbReference>
<dbReference type="GO" id="GO:0032259">
    <property type="term" value="P:methylation"/>
    <property type="evidence" value="ECO:0007669"/>
    <property type="project" value="UniProtKB-KW"/>
</dbReference>
<sequence length="341" mass="36428">MPLFPNPLEAAAFRLSVVPPMLADYFGVLGFHALIAGARLGIFDALAAHPQTAAHLSATLDLDPRGTAALMRALAGLGYVRERRGRYRLTRPSRAWLVTGAPACLTEGLEFWARNAATYWTDLATTVRDGKPAVPFYTATEADPELSRSFQAWTAALARHQAPAAAAAIPVPRGAERVLDLGGGHAVYSLTLLARHPGLSATVLDLPQALASAEAHPRITLRAGSFLDDDLGAGYDVVLMFNILHGLTDAEAALLLTRVCTALRPGGVVVIGDQFRGPAPGRASRTLMDLLDLNYLIAISGRIRAFSEVRELLVAAGFSRPRHRRPLRSPAAELAIATKRA</sequence>
<dbReference type="EMBL" id="JBITGY010000022">
    <property type="protein sequence ID" value="MFI6505688.1"/>
    <property type="molecule type" value="Genomic_DNA"/>
</dbReference>
<dbReference type="PROSITE" id="PS51683">
    <property type="entry name" value="SAM_OMT_II"/>
    <property type="match status" value="1"/>
</dbReference>
<dbReference type="Pfam" id="PF08100">
    <property type="entry name" value="Dimerisation"/>
    <property type="match status" value="1"/>
</dbReference>
<organism evidence="6 7">
    <name type="scientific">Nonomuraea typhae</name>
    <dbReference type="NCBI Taxonomy" id="2603600"/>
    <lineage>
        <taxon>Bacteria</taxon>
        <taxon>Bacillati</taxon>
        <taxon>Actinomycetota</taxon>
        <taxon>Actinomycetes</taxon>
        <taxon>Streptosporangiales</taxon>
        <taxon>Streptosporangiaceae</taxon>
        <taxon>Nonomuraea</taxon>
    </lineage>
</organism>
<feature type="domain" description="O-methyltransferase C-terminal" evidence="4">
    <location>
        <begin position="120"/>
        <end position="319"/>
    </location>
</feature>
<dbReference type="InterPro" id="IPR012967">
    <property type="entry name" value="COMT_dimerisation"/>
</dbReference>
<dbReference type="InterPro" id="IPR036390">
    <property type="entry name" value="WH_DNA-bd_sf"/>
</dbReference>
<dbReference type="InterPro" id="IPR016461">
    <property type="entry name" value="COMT-like"/>
</dbReference>
<dbReference type="CDD" id="cd02440">
    <property type="entry name" value="AdoMet_MTases"/>
    <property type="match status" value="1"/>
</dbReference>
<feature type="domain" description="O-methyltransferase dimerisation" evidence="5">
    <location>
        <begin position="32"/>
        <end position="98"/>
    </location>
</feature>
<evidence type="ECO:0000256" key="2">
    <source>
        <dbReference type="ARBA" id="ARBA00022679"/>
    </source>
</evidence>
<dbReference type="Pfam" id="PF00891">
    <property type="entry name" value="Methyltransf_2"/>
    <property type="match status" value="1"/>
</dbReference>
<dbReference type="PANTHER" id="PTHR43712">
    <property type="entry name" value="PUTATIVE (AFU_ORTHOLOGUE AFUA_4G14580)-RELATED"/>
    <property type="match status" value="1"/>
</dbReference>
<dbReference type="PIRSF" id="PIRSF005739">
    <property type="entry name" value="O-mtase"/>
    <property type="match status" value="1"/>
</dbReference>
<keyword evidence="3" id="KW-0949">S-adenosyl-L-methionine</keyword>
<accession>A0ABW7ZBZ8</accession>
<keyword evidence="7" id="KW-1185">Reference proteome</keyword>
<protein>
    <submittedName>
        <fullName evidence="6">Methyltransferase</fullName>
    </submittedName>
</protein>
<proteinExistence type="predicted"/>
<evidence type="ECO:0000313" key="7">
    <source>
        <dbReference type="Proteomes" id="UP001612741"/>
    </source>
</evidence>
<dbReference type="RefSeq" id="WP_397092002.1">
    <property type="nucleotide sequence ID" value="NZ_JBITGY010000022.1"/>
</dbReference>
<dbReference type="Proteomes" id="UP001612741">
    <property type="component" value="Unassembled WGS sequence"/>
</dbReference>
<evidence type="ECO:0000256" key="1">
    <source>
        <dbReference type="ARBA" id="ARBA00022603"/>
    </source>
</evidence>
<comment type="caution">
    <text evidence="6">The sequence shown here is derived from an EMBL/GenBank/DDBJ whole genome shotgun (WGS) entry which is preliminary data.</text>
</comment>
<evidence type="ECO:0000256" key="3">
    <source>
        <dbReference type="ARBA" id="ARBA00022691"/>
    </source>
</evidence>
<dbReference type="GO" id="GO:0008168">
    <property type="term" value="F:methyltransferase activity"/>
    <property type="evidence" value="ECO:0007669"/>
    <property type="project" value="UniProtKB-KW"/>
</dbReference>
<name>A0ABW7ZBZ8_9ACTN</name>
<dbReference type="Gene3D" id="1.10.10.10">
    <property type="entry name" value="Winged helix-like DNA-binding domain superfamily/Winged helix DNA-binding domain"/>
    <property type="match status" value="1"/>
</dbReference>
<dbReference type="PANTHER" id="PTHR43712:SF2">
    <property type="entry name" value="O-METHYLTRANSFERASE CICE"/>
    <property type="match status" value="1"/>
</dbReference>
<dbReference type="Gene3D" id="3.40.50.150">
    <property type="entry name" value="Vaccinia Virus protein VP39"/>
    <property type="match status" value="1"/>
</dbReference>
<keyword evidence="1 6" id="KW-0489">Methyltransferase</keyword>
<evidence type="ECO:0000313" key="6">
    <source>
        <dbReference type="EMBL" id="MFI6505688.1"/>
    </source>
</evidence>
<dbReference type="InterPro" id="IPR001077">
    <property type="entry name" value="COMT_C"/>
</dbReference>
<dbReference type="InterPro" id="IPR036388">
    <property type="entry name" value="WH-like_DNA-bd_sf"/>
</dbReference>
<evidence type="ECO:0000259" key="4">
    <source>
        <dbReference type="Pfam" id="PF00891"/>
    </source>
</evidence>
<reference evidence="6 7" key="1">
    <citation type="submission" date="2024-10" db="EMBL/GenBank/DDBJ databases">
        <title>The Natural Products Discovery Center: Release of the First 8490 Sequenced Strains for Exploring Actinobacteria Biosynthetic Diversity.</title>
        <authorList>
            <person name="Kalkreuter E."/>
            <person name="Kautsar S.A."/>
            <person name="Yang D."/>
            <person name="Bader C.D."/>
            <person name="Teijaro C.N."/>
            <person name="Fluegel L."/>
            <person name="Davis C.M."/>
            <person name="Simpson J.R."/>
            <person name="Lauterbach L."/>
            <person name="Steele A.D."/>
            <person name="Gui C."/>
            <person name="Meng S."/>
            <person name="Li G."/>
            <person name="Viehrig K."/>
            <person name="Ye F."/>
            <person name="Su P."/>
            <person name="Kiefer A.F."/>
            <person name="Nichols A."/>
            <person name="Cepeda A.J."/>
            <person name="Yan W."/>
            <person name="Fan B."/>
            <person name="Jiang Y."/>
            <person name="Adhikari A."/>
            <person name="Zheng C.-J."/>
            <person name="Schuster L."/>
            <person name="Cowan T.M."/>
            <person name="Smanski M.J."/>
            <person name="Chevrette M.G."/>
            <person name="De Carvalho L.P.S."/>
            <person name="Shen B."/>
        </authorList>
    </citation>
    <scope>NUCLEOTIDE SEQUENCE [LARGE SCALE GENOMIC DNA]</scope>
    <source>
        <strain evidence="6 7">NPDC050545</strain>
    </source>
</reference>
<keyword evidence="2" id="KW-0808">Transferase</keyword>
<gene>
    <name evidence="6" type="ORF">ACIBG2_50500</name>
</gene>
<dbReference type="SUPFAM" id="SSF46785">
    <property type="entry name" value="Winged helix' DNA-binding domain"/>
    <property type="match status" value="1"/>
</dbReference>
<dbReference type="SUPFAM" id="SSF53335">
    <property type="entry name" value="S-adenosyl-L-methionine-dependent methyltransferases"/>
    <property type="match status" value="1"/>
</dbReference>